<reference evidence="2 3" key="1">
    <citation type="submission" date="2016-06" db="EMBL/GenBank/DDBJ databases">
        <title>Evolution of pathogenesis and genome organization in the Tremellales.</title>
        <authorList>
            <person name="Cuomo C."/>
            <person name="Litvintseva A."/>
            <person name="Heitman J."/>
            <person name="Chen Y."/>
            <person name="Sun S."/>
            <person name="Springer D."/>
            <person name="Dromer F."/>
            <person name="Young S."/>
            <person name="Zeng Q."/>
            <person name="Chapman S."/>
            <person name="Gujja S."/>
            <person name="Saif S."/>
            <person name="Birren B."/>
        </authorList>
    </citation>
    <scope>NUCLEOTIDE SEQUENCE [LARGE SCALE GENOMIC DNA]</scope>
    <source>
        <strain evidence="2 3">ATCC 28783</strain>
    </source>
</reference>
<feature type="region of interest" description="Disordered" evidence="1">
    <location>
        <begin position="268"/>
        <end position="293"/>
    </location>
</feature>
<feature type="region of interest" description="Disordered" evidence="1">
    <location>
        <begin position="905"/>
        <end position="934"/>
    </location>
</feature>
<feature type="region of interest" description="Disordered" evidence="1">
    <location>
        <begin position="797"/>
        <end position="888"/>
    </location>
</feature>
<dbReference type="OrthoDB" id="2564619at2759"/>
<dbReference type="Proteomes" id="UP000289152">
    <property type="component" value="Unassembled WGS sequence"/>
</dbReference>
<dbReference type="AlphaFoldDB" id="A0A4Q1BWC7"/>
<keyword evidence="3" id="KW-1185">Reference proteome</keyword>
<sequence>MSTSISPPHLSHPKTPPRPSLRLNLISPFVDPFDTPTRRALVTPLSASPTACSSLEVSPTPETSIRTAYVAGRSGADLIRILDLDITPRSRQREPDDMSSSLVRNHSRRTGTSTEARMDVPLGVAMTTESSSPRARDRSACPPITKATSSISPSSHSGFEGDQEELDVGSMPEIRSIPDQPPSQTQPSDSFLRLSMDSSIWGSNYVPPSETPTNYTRISNVPSVPPVHPDTSFFRFSQAASSISDFAGSAIQSTSSLPLTQQIQQSRGVGMTTISEESAPRSKTTKRESSDTFGMSRRWSAIDSVTSDEVARELDNVPEDGEIKSGSWRRRRPLSMSSASTSTGYSGPMTGNKEYTSPSLGYYPSPTQKHQKHKKPETEEAIQAHLLKSSAMNPNRIVPRLQSPTSPKFQKSSPVTTPKKDKTPPSSGTPLRGGGVEEETRENSVGSDSELAYMGNGVKRTTSARSARGRMSKLDQILGEGAETARVTMQFEKRALESAVEMKGAGTGLPPPLRGHRPSPSTPLPAVKHKLHPSPPVTPISSRRRGVGPELLITPHRSASVDSLPSLHPSLSESTHTVARLLPTKDLPPVPKHSQPPLNRPDSTLRATNDLPPDQRAVLLRRAKKLEQMLGTPLDERQVERLVIEPSTGVSTIVTQHVDDAWPRTPPSRTQEWQRDDCVPQRVEVPSGSLMRKQSSRLAQRAMAALRRNEDGDRESDKDLRVYVSREVRVAETRQRSQLPDFGGSGRDAPNSPDSGRKPWFLREEGSPGQEEDLRKIRRVQLAKLHRLLGVPIPADLLTRPSQDSMGDRSGTPLSQAQRAISPEESFLITDERTPSLAGSISSSAWNKIRQMGRTDKDRHKDEEKRGKVGSDDSFMDLGGGKLSEKEKSVARRRAHKLEQLFGDTPPREMFITPKRTRTTSPHSSTSSTIPSPDPLQAYHASLEGLLWLADTDRTRLGNVLDAISVTPNSNRPLDSSPSPTSLDTFLDLDLDVDPNSHSARRRRTGKLSQFFGESVDWQNPPRKEHKKSRKEVLDGVLGEMWRNVQTEVGKRGKGIGTGEEVNRLGEMVRLLKGRNDGMWEEL</sequence>
<feature type="region of interest" description="Disordered" evidence="1">
    <location>
        <begin position="734"/>
        <end position="774"/>
    </location>
</feature>
<feature type="compositionally biased region" description="Polar residues" evidence="1">
    <location>
        <begin position="837"/>
        <end position="846"/>
    </location>
</feature>
<feature type="region of interest" description="Disordered" evidence="1">
    <location>
        <begin position="312"/>
        <end position="472"/>
    </location>
</feature>
<comment type="caution">
    <text evidence="2">The sequence shown here is derived from an EMBL/GenBank/DDBJ whole genome shotgun (WGS) entry which is preliminary data.</text>
</comment>
<feature type="compositionally biased region" description="Low complexity" evidence="1">
    <location>
        <begin position="335"/>
        <end position="347"/>
    </location>
</feature>
<name>A0A4Q1BWC7_TREME</name>
<evidence type="ECO:0000313" key="2">
    <source>
        <dbReference type="EMBL" id="RXK42438.1"/>
    </source>
</evidence>
<accession>A0A4Q1BWC7</accession>
<feature type="compositionally biased region" description="Basic and acidic residues" evidence="1">
    <location>
        <begin position="853"/>
        <end position="871"/>
    </location>
</feature>
<proteinExistence type="predicted"/>
<protein>
    <submittedName>
        <fullName evidence="2">Uncharacterized protein</fullName>
    </submittedName>
</protein>
<evidence type="ECO:0000256" key="1">
    <source>
        <dbReference type="SAM" id="MobiDB-lite"/>
    </source>
</evidence>
<feature type="region of interest" description="Disordered" evidence="1">
    <location>
        <begin position="90"/>
        <end position="166"/>
    </location>
</feature>
<feature type="region of interest" description="Disordered" evidence="1">
    <location>
        <begin position="508"/>
        <end position="546"/>
    </location>
</feature>
<dbReference type="VEuPathDB" id="FungiDB:TREMEDRAFT_63426"/>
<feature type="compositionally biased region" description="Polar residues" evidence="1">
    <location>
        <begin position="98"/>
        <end position="115"/>
    </location>
</feature>
<feature type="compositionally biased region" description="Polar residues" evidence="1">
    <location>
        <begin position="146"/>
        <end position="157"/>
    </location>
</feature>
<gene>
    <name evidence="2" type="ORF">M231_00428</name>
</gene>
<feature type="compositionally biased region" description="Basic and acidic residues" evidence="1">
    <location>
        <begin position="755"/>
        <end position="766"/>
    </location>
</feature>
<feature type="region of interest" description="Disordered" evidence="1">
    <location>
        <begin position="1"/>
        <end position="20"/>
    </location>
</feature>
<organism evidence="2 3">
    <name type="scientific">Tremella mesenterica</name>
    <name type="common">Jelly fungus</name>
    <dbReference type="NCBI Taxonomy" id="5217"/>
    <lineage>
        <taxon>Eukaryota</taxon>
        <taxon>Fungi</taxon>
        <taxon>Dikarya</taxon>
        <taxon>Basidiomycota</taxon>
        <taxon>Agaricomycotina</taxon>
        <taxon>Tremellomycetes</taxon>
        <taxon>Tremellales</taxon>
        <taxon>Tremellaceae</taxon>
        <taxon>Tremella</taxon>
    </lineage>
</organism>
<dbReference type="InParanoid" id="A0A4Q1BWC7"/>
<dbReference type="EMBL" id="SDIL01000002">
    <property type="protein sequence ID" value="RXK42438.1"/>
    <property type="molecule type" value="Genomic_DNA"/>
</dbReference>
<evidence type="ECO:0000313" key="3">
    <source>
        <dbReference type="Proteomes" id="UP000289152"/>
    </source>
</evidence>
<feature type="compositionally biased region" description="Low complexity" evidence="1">
    <location>
        <begin position="919"/>
        <end position="931"/>
    </location>
</feature>
<feature type="region of interest" description="Disordered" evidence="1">
    <location>
        <begin position="584"/>
        <end position="610"/>
    </location>
</feature>